<organism evidence="1 2">
    <name type="scientific">Gemelliphila palaticanis</name>
    <dbReference type="NCBI Taxonomy" id="81950"/>
    <lineage>
        <taxon>Bacteria</taxon>
        <taxon>Bacillati</taxon>
        <taxon>Bacillota</taxon>
        <taxon>Bacilli</taxon>
        <taxon>Bacillales</taxon>
        <taxon>Gemellaceae</taxon>
        <taxon>Gemelliphila</taxon>
    </lineage>
</organism>
<comment type="caution">
    <text evidence="1">The sequence shown here is derived from an EMBL/GenBank/DDBJ whole genome shotgun (WGS) entry which is preliminary data.</text>
</comment>
<reference evidence="1 2" key="1">
    <citation type="submission" date="2020-07" db="EMBL/GenBank/DDBJ databases">
        <title>MOT database genomes.</title>
        <authorList>
            <person name="Joseph S."/>
            <person name="Aduse-Opoku J."/>
            <person name="Hashim A."/>
            <person name="Wade W."/>
            <person name="Curtis M."/>
        </authorList>
    </citation>
    <scope>NUCLEOTIDE SEQUENCE [LARGE SCALE GENOMIC DNA]</scope>
    <source>
        <strain evidence="1 2">CIP 106318</strain>
    </source>
</reference>
<gene>
    <name evidence="1" type="ORF">HZY85_05550</name>
</gene>
<accession>A0ABX2SZE2</accession>
<evidence type="ECO:0000313" key="1">
    <source>
        <dbReference type="EMBL" id="NYS47655.1"/>
    </source>
</evidence>
<dbReference type="EMBL" id="JACBYF010000010">
    <property type="protein sequence ID" value="NYS47655.1"/>
    <property type="molecule type" value="Genomic_DNA"/>
</dbReference>
<name>A0ABX2SZE2_9BACL</name>
<keyword evidence="2" id="KW-1185">Reference proteome</keyword>
<sequence>MAINESVGKEALIEPKRFLDNLIFRDAKHFVNYFLKKGFSVTGKGVGILSKKSYKLVRHEITGKHSSELDNKTFLKKIGNKSIREYHAHDIAGLTDKDLDKINIEDVKKSLSKYKINFTLVKNSYTGEIKFKMATKDSHIFEEVRENLLNKIKKGKTIQNKRHSLINLYNHKDSKYKESLLKEKIKVSTIRKDMELNR</sequence>
<evidence type="ECO:0000313" key="2">
    <source>
        <dbReference type="Proteomes" id="UP000531840"/>
    </source>
</evidence>
<dbReference type="Proteomes" id="UP000531840">
    <property type="component" value="Unassembled WGS sequence"/>
</dbReference>
<proteinExistence type="predicted"/>
<evidence type="ECO:0008006" key="3">
    <source>
        <dbReference type="Google" id="ProtNLM"/>
    </source>
</evidence>
<protein>
    <recommendedName>
        <fullName evidence="3">Relaxase/mobilization nuclease-like protein</fullName>
    </recommendedName>
</protein>
<dbReference type="RefSeq" id="WP_179941443.1">
    <property type="nucleotide sequence ID" value="NZ_JACBYF010000010.1"/>
</dbReference>